<proteinExistence type="inferred from homology"/>
<accession>A0A8X7USR2</accession>
<feature type="transmembrane region" description="Helical" evidence="2">
    <location>
        <begin position="40"/>
        <end position="64"/>
    </location>
</feature>
<evidence type="ECO:0000313" key="4">
    <source>
        <dbReference type="Proteomes" id="UP000886595"/>
    </source>
</evidence>
<comment type="caution">
    <text evidence="3">The sequence shown here is derived from an EMBL/GenBank/DDBJ whole genome shotgun (WGS) entry which is preliminary data.</text>
</comment>
<evidence type="ECO:0000256" key="1">
    <source>
        <dbReference type="ARBA" id="ARBA00010199"/>
    </source>
</evidence>
<dbReference type="InterPro" id="IPR002528">
    <property type="entry name" value="MATE_fam"/>
</dbReference>
<organism evidence="3 4">
    <name type="scientific">Brassica carinata</name>
    <name type="common">Ethiopian mustard</name>
    <name type="synonym">Abyssinian cabbage</name>
    <dbReference type="NCBI Taxonomy" id="52824"/>
    <lineage>
        <taxon>Eukaryota</taxon>
        <taxon>Viridiplantae</taxon>
        <taxon>Streptophyta</taxon>
        <taxon>Embryophyta</taxon>
        <taxon>Tracheophyta</taxon>
        <taxon>Spermatophyta</taxon>
        <taxon>Magnoliopsida</taxon>
        <taxon>eudicotyledons</taxon>
        <taxon>Gunneridae</taxon>
        <taxon>Pentapetalae</taxon>
        <taxon>rosids</taxon>
        <taxon>malvids</taxon>
        <taxon>Brassicales</taxon>
        <taxon>Brassicaceae</taxon>
        <taxon>Brassiceae</taxon>
        <taxon>Brassica</taxon>
    </lineage>
</organism>
<evidence type="ECO:0000313" key="3">
    <source>
        <dbReference type="EMBL" id="KAG2288391.1"/>
    </source>
</evidence>
<dbReference type="OrthoDB" id="2126698at2759"/>
<sequence>MNSESLENLHRSFIQSSKSFIDYRLETVLTDRELPYFRRIYLALMIEMKFLFHLAAPAIFVYVINNGMSILTRIYAGHVGSSELAAASLGNSGFNMFTYGLLLGMGSAVETLCGQAHGAHRYDILGVYL</sequence>
<dbReference type="EMBL" id="JAAMPC010000010">
    <property type="protein sequence ID" value="KAG2288391.1"/>
    <property type="molecule type" value="Genomic_DNA"/>
</dbReference>
<evidence type="ECO:0000256" key="2">
    <source>
        <dbReference type="SAM" id="Phobius"/>
    </source>
</evidence>
<dbReference type="Pfam" id="PF01554">
    <property type="entry name" value="MatE"/>
    <property type="match status" value="1"/>
</dbReference>
<gene>
    <name evidence="3" type="ORF">Bca52824_047995</name>
</gene>
<dbReference type="GO" id="GO:0016020">
    <property type="term" value="C:membrane"/>
    <property type="evidence" value="ECO:0007669"/>
    <property type="project" value="InterPro"/>
</dbReference>
<keyword evidence="2" id="KW-1133">Transmembrane helix</keyword>
<dbReference type="PANTHER" id="PTHR11206">
    <property type="entry name" value="MULTIDRUG RESISTANCE PROTEIN"/>
    <property type="match status" value="1"/>
</dbReference>
<dbReference type="GO" id="GO:0015297">
    <property type="term" value="F:antiporter activity"/>
    <property type="evidence" value="ECO:0007669"/>
    <property type="project" value="InterPro"/>
</dbReference>
<comment type="similarity">
    <text evidence="1">Belongs to the multi antimicrobial extrusion (MATE) (TC 2.A.66.1) family.</text>
</comment>
<dbReference type="Proteomes" id="UP000886595">
    <property type="component" value="Unassembled WGS sequence"/>
</dbReference>
<dbReference type="GO" id="GO:0042910">
    <property type="term" value="F:xenobiotic transmembrane transporter activity"/>
    <property type="evidence" value="ECO:0007669"/>
    <property type="project" value="InterPro"/>
</dbReference>
<reference evidence="3 4" key="1">
    <citation type="submission" date="2020-02" db="EMBL/GenBank/DDBJ databases">
        <authorList>
            <person name="Ma Q."/>
            <person name="Huang Y."/>
            <person name="Song X."/>
            <person name="Pei D."/>
        </authorList>
    </citation>
    <scope>NUCLEOTIDE SEQUENCE [LARGE SCALE GENOMIC DNA]</scope>
    <source>
        <strain evidence="3">Sxm20200214</strain>
        <tissue evidence="3">Leaf</tissue>
    </source>
</reference>
<keyword evidence="2" id="KW-0472">Membrane</keyword>
<dbReference type="AlphaFoldDB" id="A0A8X7USR2"/>
<evidence type="ECO:0008006" key="5">
    <source>
        <dbReference type="Google" id="ProtNLM"/>
    </source>
</evidence>
<keyword evidence="2" id="KW-0812">Transmembrane</keyword>
<protein>
    <recommendedName>
        <fullName evidence="5">Protein DETOXIFICATION</fullName>
    </recommendedName>
</protein>
<keyword evidence="4" id="KW-1185">Reference proteome</keyword>
<name>A0A8X7USR2_BRACI</name>